<dbReference type="Proteomes" id="UP001497516">
    <property type="component" value="Chromosome 7"/>
</dbReference>
<accession>A0AAV2G0M5</accession>
<sequence>MEMRSKDYVQNLKKRDALLLEMEEENRAFGKTVPADFDAVFRMKRFIYWSDRTTAIETEIEIVDSCLTILKRKIRQAAMDLLRSDDPALSNYRAAHRVKDTLPIKDEADDDDNNHGGIITTREIRKLEEEISGKIDAKVALVKEAAITSDQHRLQESLIIQFDNVTVELDQLCADLRSKRPAAALILPGGSGSCSSQLSAGVVESEYAANDHTTTTPGPGYSIYSHNVCVELDQLCAELRSKRSAAAALNNLPGGSGSQQYSAGVVKSGEADDDTTPGLGSLASKKRKPKDVAVNREGVRRSPRLAKPPLAKCCFC</sequence>
<feature type="region of interest" description="Disordered" evidence="1">
    <location>
        <begin position="250"/>
        <end position="303"/>
    </location>
</feature>
<reference evidence="2 3" key="1">
    <citation type="submission" date="2024-04" db="EMBL/GenBank/DDBJ databases">
        <authorList>
            <person name="Fracassetti M."/>
        </authorList>
    </citation>
    <scope>NUCLEOTIDE SEQUENCE [LARGE SCALE GENOMIC DNA]</scope>
</reference>
<organism evidence="2 3">
    <name type="scientific">Linum trigynum</name>
    <dbReference type="NCBI Taxonomy" id="586398"/>
    <lineage>
        <taxon>Eukaryota</taxon>
        <taxon>Viridiplantae</taxon>
        <taxon>Streptophyta</taxon>
        <taxon>Embryophyta</taxon>
        <taxon>Tracheophyta</taxon>
        <taxon>Spermatophyta</taxon>
        <taxon>Magnoliopsida</taxon>
        <taxon>eudicotyledons</taxon>
        <taxon>Gunneridae</taxon>
        <taxon>Pentapetalae</taxon>
        <taxon>rosids</taxon>
        <taxon>fabids</taxon>
        <taxon>Malpighiales</taxon>
        <taxon>Linaceae</taxon>
        <taxon>Linum</taxon>
    </lineage>
</organism>
<gene>
    <name evidence="2" type="ORF">LTRI10_LOCUS43299</name>
</gene>
<keyword evidence="3" id="KW-1185">Reference proteome</keyword>
<protein>
    <submittedName>
        <fullName evidence="2">Uncharacterized protein</fullName>
    </submittedName>
</protein>
<evidence type="ECO:0000313" key="3">
    <source>
        <dbReference type="Proteomes" id="UP001497516"/>
    </source>
</evidence>
<name>A0AAV2G0M5_9ROSI</name>
<evidence type="ECO:0000313" key="2">
    <source>
        <dbReference type="EMBL" id="CAL1403360.1"/>
    </source>
</evidence>
<proteinExistence type="predicted"/>
<feature type="compositionally biased region" description="Basic and acidic residues" evidence="1">
    <location>
        <begin position="290"/>
        <end position="300"/>
    </location>
</feature>
<dbReference type="EMBL" id="OZ034820">
    <property type="protein sequence ID" value="CAL1403360.1"/>
    <property type="molecule type" value="Genomic_DNA"/>
</dbReference>
<dbReference type="AlphaFoldDB" id="A0AAV2G0M5"/>
<evidence type="ECO:0000256" key="1">
    <source>
        <dbReference type="SAM" id="MobiDB-lite"/>
    </source>
</evidence>